<evidence type="ECO:0000259" key="2">
    <source>
        <dbReference type="Pfam" id="PF01826"/>
    </source>
</evidence>
<dbReference type="RefSeq" id="XP_033802968.1">
    <property type="nucleotide sequence ID" value="XM_033947077.1"/>
</dbReference>
<dbReference type="InterPro" id="IPR036084">
    <property type="entry name" value="Ser_inhib-like_sf"/>
</dbReference>
<evidence type="ECO:0000313" key="4">
    <source>
        <dbReference type="RefSeq" id="XP_033802968.1"/>
    </source>
</evidence>
<sequence length="85" mass="9323">MKISAAFLFLVLALLLESGLPQPDCPPNMHYDTCASSCPTTCKNETVICNKKCNLGCVCDKDYVRRCKASDQCVLQSECTNINCP</sequence>
<dbReference type="AlphaFoldDB" id="A0A6P8QZR4"/>
<keyword evidence="1" id="KW-0732">Signal</keyword>
<dbReference type="InterPro" id="IPR002919">
    <property type="entry name" value="TIL_dom"/>
</dbReference>
<proteinExistence type="predicted"/>
<dbReference type="OrthoDB" id="9909036at2759"/>
<accession>A0A6P8QZR4</accession>
<feature type="signal peptide" evidence="1">
    <location>
        <begin position="1"/>
        <end position="21"/>
    </location>
</feature>
<dbReference type="RefSeq" id="XP_033802969.1">
    <property type="nucleotide sequence ID" value="XM_033947078.1"/>
</dbReference>
<evidence type="ECO:0000313" key="5">
    <source>
        <dbReference type="RefSeq" id="XP_033802969.1"/>
    </source>
</evidence>
<dbReference type="SUPFAM" id="SSF57567">
    <property type="entry name" value="Serine protease inhibitors"/>
    <property type="match status" value="1"/>
</dbReference>
<organism evidence="3 5">
    <name type="scientific">Geotrypetes seraphini</name>
    <name type="common">Gaboon caecilian</name>
    <name type="synonym">Caecilia seraphini</name>
    <dbReference type="NCBI Taxonomy" id="260995"/>
    <lineage>
        <taxon>Eukaryota</taxon>
        <taxon>Metazoa</taxon>
        <taxon>Chordata</taxon>
        <taxon>Craniata</taxon>
        <taxon>Vertebrata</taxon>
        <taxon>Euteleostomi</taxon>
        <taxon>Amphibia</taxon>
        <taxon>Gymnophiona</taxon>
        <taxon>Geotrypetes</taxon>
    </lineage>
</organism>
<dbReference type="GeneID" id="117361562"/>
<name>A0A6P8QZR4_GEOSA</name>
<evidence type="ECO:0000313" key="3">
    <source>
        <dbReference type="Proteomes" id="UP000515159"/>
    </source>
</evidence>
<feature type="chain" id="PRO_5044654066" evidence="1">
    <location>
        <begin position="22"/>
        <end position="85"/>
    </location>
</feature>
<protein>
    <submittedName>
        <fullName evidence="4 5">Chymotrypsin inhibitor-like isoform X1</fullName>
    </submittedName>
</protein>
<reference evidence="4 5" key="1">
    <citation type="submission" date="2025-04" db="UniProtKB">
        <authorList>
            <consortium name="RefSeq"/>
        </authorList>
    </citation>
    <scope>IDENTIFICATION</scope>
</reference>
<dbReference type="Pfam" id="PF01826">
    <property type="entry name" value="TIL"/>
    <property type="match status" value="1"/>
</dbReference>
<dbReference type="KEGG" id="gsh:117361562"/>
<gene>
    <name evidence="4 5" type="primary">LOC117361562</name>
</gene>
<evidence type="ECO:0000256" key="1">
    <source>
        <dbReference type="SAM" id="SignalP"/>
    </source>
</evidence>
<keyword evidence="3" id="KW-1185">Reference proteome</keyword>
<dbReference type="Proteomes" id="UP000515159">
    <property type="component" value="Chromosome 5"/>
</dbReference>
<dbReference type="Gene3D" id="2.10.25.10">
    <property type="entry name" value="Laminin"/>
    <property type="match status" value="1"/>
</dbReference>
<dbReference type="CDD" id="cd19941">
    <property type="entry name" value="TIL"/>
    <property type="match status" value="1"/>
</dbReference>
<feature type="domain" description="TIL" evidence="2">
    <location>
        <begin position="25"/>
        <end position="79"/>
    </location>
</feature>